<evidence type="ECO:0000313" key="2">
    <source>
        <dbReference type="Proteomes" id="UP000789759"/>
    </source>
</evidence>
<dbReference type="AlphaFoldDB" id="A0A9N9KI98"/>
<accession>A0A9N9KI98</accession>
<organism evidence="1 2">
    <name type="scientific">Cetraspora pellucida</name>
    <dbReference type="NCBI Taxonomy" id="1433469"/>
    <lineage>
        <taxon>Eukaryota</taxon>
        <taxon>Fungi</taxon>
        <taxon>Fungi incertae sedis</taxon>
        <taxon>Mucoromycota</taxon>
        <taxon>Glomeromycotina</taxon>
        <taxon>Glomeromycetes</taxon>
        <taxon>Diversisporales</taxon>
        <taxon>Gigasporaceae</taxon>
        <taxon>Cetraspora</taxon>
    </lineage>
</organism>
<protein>
    <submittedName>
        <fullName evidence="1">17288_t:CDS:1</fullName>
    </submittedName>
</protein>
<reference evidence="1" key="1">
    <citation type="submission" date="2021-06" db="EMBL/GenBank/DDBJ databases">
        <authorList>
            <person name="Kallberg Y."/>
            <person name="Tangrot J."/>
            <person name="Rosling A."/>
        </authorList>
    </citation>
    <scope>NUCLEOTIDE SEQUENCE</scope>
    <source>
        <strain evidence="1">FL966</strain>
    </source>
</reference>
<name>A0A9N9KI98_9GLOM</name>
<keyword evidence="2" id="KW-1185">Reference proteome</keyword>
<sequence length="159" mass="19485">MFKELITSILINISVKKTNRKFQIQTNNEIRICAEEEFNKFFTIFEDWVISKTTKENLNGYYKKYDYIYLKILVPKFIYNQRVETYIYHHYYKSDNFIRNLNTGTLYIIEDKKIFNSYLLEVIDELFIYNIIEERVVFLLTEEFVKFQDDNLIELTNIE</sequence>
<dbReference type="Proteomes" id="UP000789759">
    <property type="component" value="Unassembled WGS sequence"/>
</dbReference>
<evidence type="ECO:0000313" key="1">
    <source>
        <dbReference type="EMBL" id="CAG8837095.1"/>
    </source>
</evidence>
<dbReference type="EMBL" id="CAJVQA010080408">
    <property type="protein sequence ID" value="CAG8837095.1"/>
    <property type="molecule type" value="Genomic_DNA"/>
</dbReference>
<proteinExistence type="predicted"/>
<gene>
    <name evidence="1" type="ORF">CPELLU_LOCUS21498</name>
</gene>
<comment type="caution">
    <text evidence="1">The sequence shown here is derived from an EMBL/GenBank/DDBJ whole genome shotgun (WGS) entry which is preliminary data.</text>
</comment>